<feature type="transmembrane region" description="Helical" evidence="6">
    <location>
        <begin position="44"/>
        <end position="61"/>
    </location>
</feature>
<evidence type="ECO:0000313" key="8">
    <source>
        <dbReference type="Proteomes" id="UP000799770"/>
    </source>
</evidence>
<evidence type="ECO:0000256" key="6">
    <source>
        <dbReference type="SAM" id="Phobius"/>
    </source>
</evidence>
<evidence type="ECO:0000256" key="1">
    <source>
        <dbReference type="ARBA" id="ARBA00001971"/>
    </source>
</evidence>
<dbReference type="PROSITE" id="PS00086">
    <property type="entry name" value="CYTOCHROME_P450"/>
    <property type="match status" value="1"/>
</dbReference>
<dbReference type="Gene3D" id="1.10.630.10">
    <property type="entry name" value="Cytochrome P450"/>
    <property type="match status" value="1"/>
</dbReference>
<dbReference type="GO" id="GO:0004497">
    <property type="term" value="F:monooxygenase activity"/>
    <property type="evidence" value="ECO:0007669"/>
    <property type="project" value="UniProtKB-KW"/>
</dbReference>
<dbReference type="GO" id="GO:0016705">
    <property type="term" value="F:oxidoreductase activity, acting on paired donors, with incorporation or reduction of molecular oxygen"/>
    <property type="evidence" value="ECO:0007669"/>
    <property type="project" value="InterPro"/>
</dbReference>
<comment type="similarity">
    <text evidence="5">Belongs to the cytochrome P450 family.</text>
</comment>
<dbReference type="AlphaFoldDB" id="A0A6A5YHQ4"/>
<comment type="cofactor">
    <cofactor evidence="1 4">
        <name>heme</name>
        <dbReference type="ChEBI" id="CHEBI:30413"/>
    </cofactor>
</comment>
<keyword evidence="6" id="KW-1133">Transmembrane helix</keyword>
<keyword evidence="8" id="KW-1185">Reference proteome</keyword>
<accession>A0A6A5YHQ4</accession>
<dbReference type="SUPFAM" id="SSF48264">
    <property type="entry name" value="Cytochrome P450"/>
    <property type="match status" value="1"/>
</dbReference>
<keyword evidence="3 4" id="KW-0408">Iron</keyword>
<evidence type="ECO:0000256" key="5">
    <source>
        <dbReference type="RuleBase" id="RU000461"/>
    </source>
</evidence>
<evidence type="ECO:0000256" key="3">
    <source>
        <dbReference type="ARBA" id="ARBA00023004"/>
    </source>
</evidence>
<dbReference type="OrthoDB" id="3934656at2759"/>
<dbReference type="InterPro" id="IPR002401">
    <property type="entry name" value="Cyt_P450_E_grp-I"/>
</dbReference>
<dbReference type="InterPro" id="IPR050121">
    <property type="entry name" value="Cytochrome_P450_monoxygenase"/>
</dbReference>
<organism evidence="7 8">
    <name type="scientific">Lophiotrema nucula</name>
    <dbReference type="NCBI Taxonomy" id="690887"/>
    <lineage>
        <taxon>Eukaryota</taxon>
        <taxon>Fungi</taxon>
        <taxon>Dikarya</taxon>
        <taxon>Ascomycota</taxon>
        <taxon>Pezizomycotina</taxon>
        <taxon>Dothideomycetes</taxon>
        <taxon>Pleosporomycetidae</taxon>
        <taxon>Pleosporales</taxon>
        <taxon>Lophiotremataceae</taxon>
        <taxon>Lophiotrema</taxon>
    </lineage>
</organism>
<keyword evidence="5" id="KW-0560">Oxidoreductase</keyword>
<dbReference type="GO" id="GO:0005506">
    <property type="term" value="F:iron ion binding"/>
    <property type="evidence" value="ECO:0007669"/>
    <property type="project" value="InterPro"/>
</dbReference>
<dbReference type="InterPro" id="IPR036396">
    <property type="entry name" value="Cyt_P450_sf"/>
</dbReference>
<feature type="binding site" description="axial binding residue" evidence="4">
    <location>
        <position position="480"/>
    </location>
    <ligand>
        <name>heme</name>
        <dbReference type="ChEBI" id="CHEBI:30413"/>
    </ligand>
    <ligandPart>
        <name>Fe</name>
        <dbReference type="ChEBI" id="CHEBI:18248"/>
    </ligandPart>
</feature>
<keyword evidence="6" id="KW-0812">Transmembrane</keyword>
<keyword evidence="5 7" id="KW-0503">Monooxygenase</keyword>
<dbReference type="CDD" id="cd11060">
    <property type="entry name" value="CYP57A1-like"/>
    <property type="match status" value="1"/>
</dbReference>
<evidence type="ECO:0000313" key="7">
    <source>
        <dbReference type="EMBL" id="KAF2106490.1"/>
    </source>
</evidence>
<evidence type="ECO:0000256" key="2">
    <source>
        <dbReference type="ARBA" id="ARBA00022723"/>
    </source>
</evidence>
<dbReference type="PRINTS" id="PR00463">
    <property type="entry name" value="EP450I"/>
</dbReference>
<dbReference type="Pfam" id="PF00067">
    <property type="entry name" value="p450"/>
    <property type="match status" value="1"/>
</dbReference>
<reference evidence="7" key="1">
    <citation type="journal article" date="2020" name="Stud. Mycol.">
        <title>101 Dothideomycetes genomes: a test case for predicting lifestyles and emergence of pathogens.</title>
        <authorList>
            <person name="Haridas S."/>
            <person name="Albert R."/>
            <person name="Binder M."/>
            <person name="Bloem J."/>
            <person name="Labutti K."/>
            <person name="Salamov A."/>
            <person name="Andreopoulos B."/>
            <person name="Baker S."/>
            <person name="Barry K."/>
            <person name="Bills G."/>
            <person name="Bluhm B."/>
            <person name="Cannon C."/>
            <person name="Castanera R."/>
            <person name="Culley D."/>
            <person name="Daum C."/>
            <person name="Ezra D."/>
            <person name="Gonzalez J."/>
            <person name="Henrissat B."/>
            <person name="Kuo A."/>
            <person name="Liang C."/>
            <person name="Lipzen A."/>
            <person name="Lutzoni F."/>
            <person name="Magnuson J."/>
            <person name="Mondo S."/>
            <person name="Nolan M."/>
            <person name="Ohm R."/>
            <person name="Pangilinan J."/>
            <person name="Park H.-J."/>
            <person name="Ramirez L."/>
            <person name="Alfaro M."/>
            <person name="Sun H."/>
            <person name="Tritt A."/>
            <person name="Yoshinaga Y."/>
            <person name="Zwiers L.-H."/>
            <person name="Turgeon B."/>
            <person name="Goodwin S."/>
            <person name="Spatafora J."/>
            <person name="Crous P."/>
            <person name="Grigoriev I."/>
        </authorList>
    </citation>
    <scope>NUCLEOTIDE SEQUENCE</scope>
    <source>
        <strain evidence="7">CBS 627.86</strain>
    </source>
</reference>
<dbReference type="PANTHER" id="PTHR24305:SF168">
    <property type="entry name" value="P450, PUTATIVE (EUROFUNG)-RELATED"/>
    <property type="match status" value="1"/>
</dbReference>
<evidence type="ECO:0000256" key="4">
    <source>
        <dbReference type="PIRSR" id="PIRSR602401-1"/>
    </source>
</evidence>
<keyword evidence="6" id="KW-0472">Membrane</keyword>
<sequence>MSGDAVTVGSGLTPGTEGQGAFVAASRVILANYFSSLSRTTQSIAILWVLVFLVSAVFVRFTRLSNVPGPFWAAYTRLWLSKQYYSGCLYQKYHETSRRWGPLVRIAPNRLLLADPEATMEMLSSRSRYERGPWYDSFKIDPERPNIVSQRDRPTHLRMRYQMAPGYSGKDIAGFEGIMDTRIVDLVDRISTNWISRPERTLPLDIGRWIRHMTMDTITHISFGKPFGYAENDRDIMEFTSVMEALLPIVLHFSVFTELNNILRLLAKVGCLRRVLFPHHTHKKGLGRLRAVTKNIMASRSPPLPDTKSDMLDSFLKNGLSPQEAESEMAIGLVAGSDTTSTGLRATVLAIISNPLVYRKLQVEIDTCIADGQVSSPIKDSEARKMPYLQACIYEGLRCHPPLVLPRERVVPPEGDIICGYKIPAGTFVGVNVWTSQRHDIFGEDPEVFRPERWLEASDEQLRAMKKTWELIFGHGTTKCLGQQVALMTMNKFFPEVSWNHLPNILSNILWISVILAKLNR</sequence>
<dbReference type="GO" id="GO:0020037">
    <property type="term" value="F:heme binding"/>
    <property type="evidence" value="ECO:0007669"/>
    <property type="project" value="InterPro"/>
</dbReference>
<dbReference type="Proteomes" id="UP000799770">
    <property type="component" value="Unassembled WGS sequence"/>
</dbReference>
<protein>
    <submittedName>
        <fullName evidence="7">Putative benzoate 4-monooxygenase cytochrome P450</fullName>
    </submittedName>
</protein>
<dbReference type="PRINTS" id="PR00385">
    <property type="entry name" value="P450"/>
</dbReference>
<gene>
    <name evidence="7" type="ORF">BDV96DRAFT_507793</name>
</gene>
<keyword evidence="4 5" id="KW-0349">Heme</keyword>
<proteinExistence type="inferred from homology"/>
<dbReference type="InterPro" id="IPR001128">
    <property type="entry name" value="Cyt_P450"/>
</dbReference>
<keyword evidence="2 4" id="KW-0479">Metal-binding</keyword>
<dbReference type="InterPro" id="IPR017972">
    <property type="entry name" value="Cyt_P450_CS"/>
</dbReference>
<dbReference type="EMBL" id="ML977362">
    <property type="protein sequence ID" value="KAF2106490.1"/>
    <property type="molecule type" value="Genomic_DNA"/>
</dbReference>
<dbReference type="PANTHER" id="PTHR24305">
    <property type="entry name" value="CYTOCHROME P450"/>
    <property type="match status" value="1"/>
</dbReference>
<name>A0A6A5YHQ4_9PLEO</name>